<proteinExistence type="predicted"/>
<protein>
    <submittedName>
        <fullName evidence="2">U1-type domain-containing protein</fullName>
    </submittedName>
</protein>
<dbReference type="WBParaSite" id="PS1159_v2.g14692.t1">
    <property type="protein sequence ID" value="PS1159_v2.g14692.t1"/>
    <property type="gene ID" value="PS1159_v2.g14692"/>
</dbReference>
<evidence type="ECO:0000313" key="2">
    <source>
        <dbReference type="WBParaSite" id="PS1159_v2.g14692.t1"/>
    </source>
</evidence>
<evidence type="ECO:0000313" key="1">
    <source>
        <dbReference type="Proteomes" id="UP000887580"/>
    </source>
</evidence>
<name>A0AC35F7G8_9BILA</name>
<organism evidence="1 2">
    <name type="scientific">Panagrolaimus sp. PS1159</name>
    <dbReference type="NCBI Taxonomy" id="55785"/>
    <lineage>
        <taxon>Eukaryota</taxon>
        <taxon>Metazoa</taxon>
        <taxon>Ecdysozoa</taxon>
        <taxon>Nematoda</taxon>
        <taxon>Chromadorea</taxon>
        <taxon>Rhabditida</taxon>
        <taxon>Tylenchina</taxon>
        <taxon>Panagrolaimomorpha</taxon>
        <taxon>Panagrolaimoidea</taxon>
        <taxon>Panagrolaimidae</taxon>
        <taxon>Panagrolaimus</taxon>
    </lineage>
</organism>
<dbReference type="Proteomes" id="UP000887580">
    <property type="component" value="Unplaced"/>
</dbReference>
<reference evidence="2" key="1">
    <citation type="submission" date="2022-11" db="UniProtKB">
        <authorList>
            <consortium name="WormBaseParasite"/>
        </authorList>
    </citation>
    <scope>IDENTIFICATION</scope>
</reference>
<sequence length="448" mass="51686">MISSLRQSLFKYLPSLMESRFSNPIVIVGGCTGTGKSDLGIEIAKKFNGEIISADSMQIYKGLDIVTNKVTKEEMAGIPHHLMSFYEPTQAEYNIQQFRKSALELIEDIWKRDKLPIIVGGTSYYIEGILFCQNLIETDREKSDILRKDLEKLSVDELYKKLQESDPEAANQVHRNNRYRVLRALEIFLLTGKKKSEIIEEQKASTSSDLDGGLRFSDSLYINVDSDLEVLNERLKNRIDKMAGKGLKKELEEFYDKYRESLQSHGIYQSIGIKEFIPYLKLTENQRKSEKGEKLFVEGCDQLTVRTVKYAKKQRLWFRQRLVRRKNIRNLPQLVAVNTTKADLFLSTIVPEVLTIVDRFINKKSLDLHTANNHFISDPMAFESDNEVVSQPGYLKRANQLYICDTCDMEIHSEVGWNSHLKGKKHKFNVKKAKRVAEEEQIIVVSKE</sequence>
<accession>A0AC35F7G8</accession>